<evidence type="ECO:0000256" key="2">
    <source>
        <dbReference type="ARBA" id="ARBA00022723"/>
    </source>
</evidence>
<gene>
    <name evidence="8" type="ORF">TeGR_g12585</name>
</gene>
<dbReference type="CDD" id="cd00143">
    <property type="entry name" value="PP2Cc"/>
    <property type="match status" value="1"/>
</dbReference>
<feature type="compositionally biased region" description="Polar residues" evidence="6">
    <location>
        <begin position="17"/>
        <end position="29"/>
    </location>
</feature>
<comment type="caution">
    <text evidence="8">The sequence shown here is derived from an EMBL/GenBank/DDBJ whole genome shotgun (WGS) entry which is preliminary data.</text>
</comment>
<feature type="compositionally biased region" description="Polar residues" evidence="6">
    <location>
        <begin position="226"/>
        <end position="235"/>
    </location>
</feature>
<evidence type="ECO:0000313" key="8">
    <source>
        <dbReference type="EMBL" id="GMI20944.1"/>
    </source>
</evidence>
<feature type="compositionally biased region" description="Low complexity" evidence="6">
    <location>
        <begin position="138"/>
        <end position="155"/>
    </location>
</feature>
<dbReference type="InterPro" id="IPR001932">
    <property type="entry name" value="PPM-type_phosphatase-like_dom"/>
</dbReference>
<dbReference type="InterPro" id="IPR000222">
    <property type="entry name" value="PP2C_BS"/>
</dbReference>
<feature type="compositionally biased region" description="Pro residues" evidence="6">
    <location>
        <begin position="1"/>
        <end position="12"/>
    </location>
</feature>
<feature type="compositionally biased region" description="Polar residues" evidence="6">
    <location>
        <begin position="58"/>
        <end position="68"/>
    </location>
</feature>
<dbReference type="Pfam" id="PF00481">
    <property type="entry name" value="PP2C"/>
    <property type="match status" value="2"/>
</dbReference>
<keyword evidence="9" id="KW-1185">Reference proteome</keyword>
<dbReference type="PROSITE" id="PS01032">
    <property type="entry name" value="PPM_1"/>
    <property type="match status" value="1"/>
</dbReference>
<evidence type="ECO:0000313" key="9">
    <source>
        <dbReference type="Proteomes" id="UP001165060"/>
    </source>
</evidence>
<dbReference type="Gene3D" id="3.60.40.10">
    <property type="entry name" value="PPM-type phosphatase domain"/>
    <property type="match status" value="1"/>
</dbReference>
<feature type="domain" description="PPM-type phosphatase" evidence="7">
    <location>
        <begin position="279"/>
        <end position="593"/>
    </location>
</feature>
<sequence length="600" mass="63323">MPPQSNPDPVPPVRKSFVTNTSGLLSTNLRFDKKPIQRGSRRTTSTKLAIRRRAPMNSVDSSGAASATGTQLSTLASLGAGGSSVAASTTTDAPTARRESFLTANLDFVARSSEDAAPAPAPSPPGAPAPSPAPSPAPAANQGSSTTTSTTSRSTVGAALHKIGKRSSKLFSALKLGSSSASKGGEDTSSHATATLSVANLQLHDSKTPNSSGKAPLFERGGLESSCPTQTSPKTTAKRNLAMDDDGRTSPPGLTGGEVETWNKLEKKPVRRTNKFFSTSCMYYTKTGPNHDNEDRYLVSMNVYNTGNKPAPDSNGSPPPPAGDGHSTHIFGVFDGHGGETCSQFIVDTFVPTFIQNPAPDTSVSDHLSRTEVKKDMRKSLLRNLVMTVMKTEYAFCQRALSRNDTSGSCGIAVGVHDSYLAYASVGDCELVLVSSNGSRIERLNTPHRSSGTSERKRIEKAGGFVANRRAMGVLEPSRSIGDVDVKKMCPGAVIAEPEVGILDLKDVLSREEAEENLASTVGGDLANIKCDMFAIIATDGVFDVMDYYEAANLVASCLSSSGKRQKRAAELLCEKAAKLGSKDDITAVVVRFRDARLVK</sequence>
<accession>A0ABQ6M7G6</accession>
<evidence type="ECO:0000256" key="5">
    <source>
        <dbReference type="RuleBase" id="RU003465"/>
    </source>
</evidence>
<feature type="region of interest" description="Disordered" evidence="6">
    <location>
        <begin position="304"/>
        <end position="330"/>
    </location>
</feature>
<evidence type="ECO:0000256" key="1">
    <source>
        <dbReference type="ARBA" id="ARBA00004170"/>
    </source>
</evidence>
<evidence type="ECO:0000256" key="6">
    <source>
        <dbReference type="SAM" id="MobiDB-lite"/>
    </source>
</evidence>
<name>A0ABQ6M7G6_9STRA</name>
<dbReference type="SMART" id="SM00332">
    <property type="entry name" value="PP2Cc"/>
    <property type="match status" value="1"/>
</dbReference>
<keyword evidence="3 5" id="KW-0378">Hydrolase</keyword>
<keyword evidence="4 5" id="KW-0904">Protein phosphatase</keyword>
<evidence type="ECO:0000256" key="3">
    <source>
        <dbReference type="ARBA" id="ARBA00022801"/>
    </source>
</evidence>
<dbReference type="InterPro" id="IPR036457">
    <property type="entry name" value="PPM-type-like_dom_sf"/>
</dbReference>
<organism evidence="8 9">
    <name type="scientific">Tetraparma gracilis</name>
    <dbReference type="NCBI Taxonomy" id="2962635"/>
    <lineage>
        <taxon>Eukaryota</taxon>
        <taxon>Sar</taxon>
        <taxon>Stramenopiles</taxon>
        <taxon>Ochrophyta</taxon>
        <taxon>Bolidophyceae</taxon>
        <taxon>Parmales</taxon>
        <taxon>Triparmaceae</taxon>
        <taxon>Tetraparma</taxon>
    </lineage>
</organism>
<dbReference type="InterPro" id="IPR015655">
    <property type="entry name" value="PP2C"/>
</dbReference>
<dbReference type="PROSITE" id="PS51746">
    <property type="entry name" value="PPM_2"/>
    <property type="match status" value="1"/>
</dbReference>
<comment type="subcellular location">
    <subcellularLocation>
        <location evidence="1">Membrane</location>
        <topology evidence="1">Peripheral membrane protein</topology>
    </subcellularLocation>
</comment>
<feature type="region of interest" description="Disordered" evidence="6">
    <location>
        <begin position="114"/>
        <end position="159"/>
    </location>
</feature>
<dbReference type="EMBL" id="BRYB01003804">
    <property type="protein sequence ID" value="GMI20944.1"/>
    <property type="molecule type" value="Genomic_DNA"/>
</dbReference>
<keyword evidence="2" id="KW-0479">Metal-binding</keyword>
<feature type="region of interest" description="Disordered" evidence="6">
    <location>
        <begin position="1"/>
        <end position="68"/>
    </location>
</feature>
<evidence type="ECO:0000256" key="4">
    <source>
        <dbReference type="ARBA" id="ARBA00022912"/>
    </source>
</evidence>
<dbReference type="Proteomes" id="UP001165060">
    <property type="component" value="Unassembled WGS sequence"/>
</dbReference>
<comment type="similarity">
    <text evidence="5">Belongs to the PP2C family.</text>
</comment>
<feature type="compositionally biased region" description="Pro residues" evidence="6">
    <location>
        <begin position="119"/>
        <end position="137"/>
    </location>
</feature>
<protein>
    <recommendedName>
        <fullName evidence="7">PPM-type phosphatase domain-containing protein</fullName>
    </recommendedName>
</protein>
<dbReference type="PANTHER" id="PTHR47992">
    <property type="entry name" value="PROTEIN PHOSPHATASE"/>
    <property type="match status" value="1"/>
</dbReference>
<feature type="region of interest" description="Disordered" evidence="6">
    <location>
        <begin position="201"/>
        <end position="259"/>
    </location>
</feature>
<proteinExistence type="inferred from homology"/>
<dbReference type="SUPFAM" id="SSF81606">
    <property type="entry name" value="PP2C-like"/>
    <property type="match status" value="1"/>
</dbReference>
<reference evidence="8 9" key="1">
    <citation type="journal article" date="2023" name="Commun. Biol.">
        <title>Genome analysis of Parmales, the sister group of diatoms, reveals the evolutionary specialization of diatoms from phago-mixotrophs to photoautotrophs.</title>
        <authorList>
            <person name="Ban H."/>
            <person name="Sato S."/>
            <person name="Yoshikawa S."/>
            <person name="Yamada K."/>
            <person name="Nakamura Y."/>
            <person name="Ichinomiya M."/>
            <person name="Sato N."/>
            <person name="Blanc-Mathieu R."/>
            <person name="Endo H."/>
            <person name="Kuwata A."/>
            <person name="Ogata H."/>
        </authorList>
    </citation>
    <scope>NUCLEOTIDE SEQUENCE [LARGE SCALE GENOMIC DNA]</scope>
</reference>
<evidence type="ECO:0000259" key="7">
    <source>
        <dbReference type="PROSITE" id="PS51746"/>
    </source>
</evidence>